<dbReference type="SMART" id="SM00342">
    <property type="entry name" value="HTH_ARAC"/>
    <property type="match status" value="1"/>
</dbReference>
<evidence type="ECO:0000313" key="3">
    <source>
        <dbReference type="Proteomes" id="UP001441944"/>
    </source>
</evidence>
<gene>
    <name evidence="2" type="ORF">NBRC116598_37020</name>
</gene>
<dbReference type="InterPro" id="IPR018060">
    <property type="entry name" value="HTH_AraC"/>
</dbReference>
<proteinExistence type="predicted"/>
<dbReference type="Gene3D" id="1.10.10.60">
    <property type="entry name" value="Homeodomain-like"/>
    <property type="match status" value="1"/>
</dbReference>
<dbReference type="RefSeq" id="WP_348153979.1">
    <property type="nucleotide sequence ID" value="NZ_BAABWU010000020.1"/>
</dbReference>
<organism evidence="2 3">
    <name type="scientific">Pseudophaeobacter arcticus</name>
    <dbReference type="NCBI Taxonomy" id="385492"/>
    <lineage>
        <taxon>Bacteria</taxon>
        <taxon>Pseudomonadati</taxon>
        <taxon>Pseudomonadota</taxon>
        <taxon>Alphaproteobacteria</taxon>
        <taxon>Rhodobacterales</taxon>
        <taxon>Paracoccaceae</taxon>
        <taxon>Pseudophaeobacter</taxon>
    </lineage>
</organism>
<dbReference type="PROSITE" id="PS01124">
    <property type="entry name" value="HTH_ARAC_FAMILY_2"/>
    <property type="match status" value="1"/>
</dbReference>
<evidence type="ECO:0000259" key="1">
    <source>
        <dbReference type="PROSITE" id="PS01124"/>
    </source>
</evidence>
<feature type="domain" description="HTH araC/xylS-type" evidence="1">
    <location>
        <begin position="124"/>
        <end position="224"/>
    </location>
</feature>
<reference evidence="2 3" key="1">
    <citation type="submission" date="2024-04" db="EMBL/GenBank/DDBJ databases">
        <title>Draft genome sequence of Pseudophaeobacter arcticus NBRC 116598.</title>
        <authorList>
            <person name="Miyakawa T."/>
            <person name="Kusuya Y."/>
            <person name="Miura T."/>
        </authorList>
    </citation>
    <scope>NUCLEOTIDE SEQUENCE [LARGE SCALE GENOMIC DNA]</scope>
    <source>
        <strain evidence="2 3">SU-CL00105</strain>
    </source>
</reference>
<dbReference type="Proteomes" id="UP001441944">
    <property type="component" value="Unassembled WGS sequence"/>
</dbReference>
<evidence type="ECO:0000313" key="2">
    <source>
        <dbReference type="EMBL" id="GAA6198257.1"/>
    </source>
</evidence>
<dbReference type="EMBL" id="BAABWU010000020">
    <property type="protein sequence ID" value="GAA6198257.1"/>
    <property type="molecule type" value="Genomic_DNA"/>
</dbReference>
<accession>A0ABQ0AQW0</accession>
<keyword evidence="3" id="KW-1185">Reference proteome</keyword>
<comment type="caution">
    <text evidence="2">The sequence shown here is derived from an EMBL/GenBank/DDBJ whole genome shotgun (WGS) entry which is preliminary data.</text>
</comment>
<name>A0ABQ0AQW0_9RHOB</name>
<protein>
    <recommendedName>
        <fullName evidence="1">HTH araC/xylS-type domain-containing protein</fullName>
    </recommendedName>
</protein>
<sequence>MPMPVHSFHNHRFSFEEGELAGHKNLMTCVIIGNQHPVVVSDGCDLVTAQIICIKADVSHRVAVPKGGADIIYLDGVRLGTDRAPFMPLTSEWRGLARAFDLQDYAALNTFRSRLEQDRLPPDQSVMEIVKELYLAPFTRLSQTDLASALGLERTQALRHFKATTGQTFRRFKIWAALVAATRSAHAGERIGHAGIEAGFADAAHLARTAGIVFGVTPSVGLSGLKTIETM</sequence>
<dbReference type="Pfam" id="PF12833">
    <property type="entry name" value="HTH_18"/>
    <property type="match status" value="1"/>
</dbReference>